<dbReference type="PANTHER" id="PTHR14097:SF8">
    <property type="entry name" value="NAD(P)-BINDING DOMAIN-CONTAINING PROTEIN"/>
    <property type="match status" value="1"/>
</dbReference>
<evidence type="ECO:0000313" key="4">
    <source>
        <dbReference type="Proteomes" id="UP000295620"/>
    </source>
</evidence>
<dbReference type="Pfam" id="PF01370">
    <property type="entry name" value="Epimerase"/>
    <property type="match status" value="1"/>
</dbReference>
<keyword evidence="4" id="KW-1185">Reference proteome</keyword>
<feature type="domain" description="NAD-dependent epimerase/dehydratase" evidence="2">
    <location>
        <begin position="3"/>
        <end position="113"/>
    </location>
</feature>
<evidence type="ECO:0000256" key="1">
    <source>
        <dbReference type="ARBA" id="ARBA00004370"/>
    </source>
</evidence>
<dbReference type="InterPro" id="IPR036291">
    <property type="entry name" value="NAD(P)-bd_dom_sf"/>
</dbReference>
<dbReference type="PANTHER" id="PTHR14097">
    <property type="entry name" value="OXIDOREDUCTASE HTATIP2"/>
    <property type="match status" value="1"/>
</dbReference>
<dbReference type="RefSeq" id="WP_133576241.1">
    <property type="nucleotide sequence ID" value="NZ_SNYC01000004.1"/>
</dbReference>
<evidence type="ECO:0000259" key="2">
    <source>
        <dbReference type="Pfam" id="PF01370"/>
    </source>
</evidence>
<comment type="subcellular location">
    <subcellularLocation>
        <location evidence="1">Membrane</location>
    </subcellularLocation>
</comment>
<dbReference type="Gene3D" id="3.40.50.720">
    <property type="entry name" value="NAD(P)-binding Rossmann-like Domain"/>
    <property type="match status" value="1"/>
</dbReference>
<protein>
    <submittedName>
        <fullName evidence="3">NAD-dependent epimerase/dehydratase family protein</fullName>
    </submittedName>
</protein>
<dbReference type="EMBL" id="SNYC01000004">
    <property type="protein sequence ID" value="TDQ10215.1"/>
    <property type="molecule type" value="Genomic_DNA"/>
</dbReference>
<dbReference type="AlphaFoldDB" id="A0A4R6T063"/>
<dbReference type="SUPFAM" id="SSF51735">
    <property type="entry name" value="NAD(P)-binding Rossmann-fold domains"/>
    <property type="match status" value="1"/>
</dbReference>
<organism evidence="3 4">
    <name type="scientific">Pedobacter metabolipauper</name>
    <dbReference type="NCBI Taxonomy" id="425513"/>
    <lineage>
        <taxon>Bacteria</taxon>
        <taxon>Pseudomonadati</taxon>
        <taxon>Bacteroidota</taxon>
        <taxon>Sphingobacteriia</taxon>
        <taxon>Sphingobacteriales</taxon>
        <taxon>Sphingobacteriaceae</taxon>
        <taxon>Pedobacter</taxon>
    </lineage>
</organism>
<dbReference type="InterPro" id="IPR001509">
    <property type="entry name" value="Epimerase_deHydtase"/>
</dbReference>
<dbReference type="OrthoDB" id="9798632at2"/>
<gene>
    <name evidence="3" type="ORF">ATK78_2380</name>
</gene>
<reference evidence="3 4" key="1">
    <citation type="submission" date="2019-03" db="EMBL/GenBank/DDBJ databases">
        <title>Genomic Encyclopedia of Archaeal and Bacterial Type Strains, Phase II (KMG-II): from individual species to whole genera.</title>
        <authorList>
            <person name="Goeker M."/>
        </authorList>
    </citation>
    <scope>NUCLEOTIDE SEQUENCE [LARGE SCALE GENOMIC DNA]</scope>
    <source>
        <strain evidence="3 4">DSM 19035</strain>
    </source>
</reference>
<proteinExistence type="predicted"/>
<accession>A0A4R6T063</accession>
<sequence length="217" mass="24001">MKVIITGATGMVGEGVLMECMENPKVSSILHVGRKPSGKIHSKLTEYQIADFFHLKEEVPKLSGYDACFYCAGTSSAGMNEKDYAFITLHTTLHFAEIVLAQNPEIVFVFISGARTDSSGKGKVMWARVKGKAENALMSLPFKAQYNFRPGLMKPTKNQTQLKGFNRYASRLYPLLSLFLKGCSIQNIGRAMINAALTGYNKKVLEVPDIILLANRK</sequence>
<dbReference type="Proteomes" id="UP000295620">
    <property type="component" value="Unassembled WGS sequence"/>
</dbReference>
<name>A0A4R6T063_9SPHI</name>
<evidence type="ECO:0000313" key="3">
    <source>
        <dbReference type="EMBL" id="TDQ10215.1"/>
    </source>
</evidence>
<comment type="caution">
    <text evidence="3">The sequence shown here is derived from an EMBL/GenBank/DDBJ whole genome shotgun (WGS) entry which is preliminary data.</text>
</comment>
<dbReference type="GO" id="GO:0016020">
    <property type="term" value="C:membrane"/>
    <property type="evidence" value="ECO:0007669"/>
    <property type="project" value="UniProtKB-SubCell"/>
</dbReference>